<dbReference type="GO" id="GO:0047372">
    <property type="term" value="F:monoacylglycerol lipase activity"/>
    <property type="evidence" value="ECO:0007669"/>
    <property type="project" value="TreeGrafter"/>
</dbReference>
<dbReference type="InterPro" id="IPR050960">
    <property type="entry name" value="AB_hydrolase_4_sf"/>
</dbReference>
<dbReference type="RefSeq" id="WP_145373893.1">
    <property type="nucleotide sequence ID" value="NZ_CP036276.1"/>
</dbReference>
<dbReference type="EMBL" id="CP036276">
    <property type="protein sequence ID" value="QDU41900.1"/>
    <property type="molecule type" value="Genomic_DNA"/>
</dbReference>
<evidence type="ECO:0000313" key="4">
    <source>
        <dbReference type="EMBL" id="QDU41900.1"/>
    </source>
</evidence>
<dbReference type="InterPro" id="IPR000073">
    <property type="entry name" value="AB_hydrolase_1"/>
</dbReference>
<proteinExistence type="inferred from homology"/>
<feature type="active site" description="Charge relay system" evidence="2">
    <location>
        <position position="145"/>
    </location>
</feature>
<reference evidence="4 5" key="1">
    <citation type="submission" date="2019-02" db="EMBL/GenBank/DDBJ databases">
        <title>Deep-cultivation of Planctomycetes and their phenomic and genomic characterization uncovers novel biology.</title>
        <authorList>
            <person name="Wiegand S."/>
            <person name="Jogler M."/>
            <person name="Boedeker C."/>
            <person name="Pinto D."/>
            <person name="Vollmers J."/>
            <person name="Rivas-Marin E."/>
            <person name="Kohn T."/>
            <person name="Peeters S.H."/>
            <person name="Heuer A."/>
            <person name="Rast P."/>
            <person name="Oberbeckmann S."/>
            <person name="Bunk B."/>
            <person name="Jeske O."/>
            <person name="Meyerdierks A."/>
            <person name="Storesund J.E."/>
            <person name="Kallscheuer N."/>
            <person name="Luecker S."/>
            <person name="Lage O.M."/>
            <person name="Pohl T."/>
            <person name="Merkel B.J."/>
            <person name="Hornburger P."/>
            <person name="Mueller R.-W."/>
            <person name="Bruemmer F."/>
            <person name="Labrenz M."/>
            <person name="Spormann A.M."/>
            <person name="Op den Camp H."/>
            <person name="Overmann J."/>
            <person name="Amann R."/>
            <person name="Jetten M.S.M."/>
            <person name="Mascher T."/>
            <person name="Medema M.H."/>
            <person name="Devos D.P."/>
            <person name="Kaster A.-K."/>
            <person name="Ovreas L."/>
            <person name="Rohde M."/>
            <person name="Galperin M.Y."/>
            <person name="Jogler C."/>
        </authorList>
    </citation>
    <scope>NUCLEOTIDE SEQUENCE [LARGE SCALE GENOMIC DNA]</scope>
    <source>
        <strain evidence="4 5">Mal52</strain>
    </source>
</reference>
<keyword evidence="4" id="KW-0378">Hydrolase</keyword>
<feature type="domain" description="AB hydrolase-1" evidence="3">
    <location>
        <begin position="66"/>
        <end position="303"/>
    </location>
</feature>
<accession>A0A517ZHE9</accession>
<feature type="active site" description="Charge relay system" evidence="2">
    <location>
        <position position="271"/>
    </location>
</feature>
<dbReference type="PANTHER" id="PTHR10794:SF94">
    <property type="entry name" value="ESTERASE YHET-RELATED"/>
    <property type="match status" value="1"/>
</dbReference>
<dbReference type="Pfam" id="PF00561">
    <property type="entry name" value="Abhydrolase_1"/>
    <property type="match status" value="1"/>
</dbReference>
<evidence type="ECO:0000313" key="5">
    <source>
        <dbReference type="Proteomes" id="UP000319383"/>
    </source>
</evidence>
<name>A0A517ZHE9_9PLAN</name>
<sequence>MPTLIIPEFIPHPVLKGGHAQTLAGTYLPGSKFVYSATQHRLDLPDGDALILHDDQPETWNNGDRVVLMMHGLAGCYESPYMIRIAGKLNSAGARVFRMDHRDCGAGAGLAVQPYNAGRSDDALAALKEVIRLCPNSPVAIVGFSLSANIVLKLLGEDPSILPPELDRGMAVNPPIDLLHSVKALDLPLGRLYDRHFMGLLIAQVMQRNLRLDGKHFEFPRKPRRLMEFDDWYTAPLSGYGNATNYYARCSASQFIPNIGLKTLVITSGDDPLVPADQFENVKLPPSVQLHIARSGGHMGYMSKNGNDPDRRWLDWRVVDWVMH</sequence>
<dbReference type="InterPro" id="IPR029058">
    <property type="entry name" value="AB_hydrolase_fold"/>
</dbReference>
<dbReference type="InterPro" id="IPR012020">
    <property type="entry name" value="ABHD4"/>
</dbReference>
<gene>
    <name evidence="4" type="ORF">Mal52_03550</name>
</gene>
<evidence type="ECO:0000259" key="3">
    <source>
        <dbReference type="Pfam" id="PF00561"/>
    </source>
</evidence>
<dbReference type="Proteomes" id="UP000319383">
    <property type="component" value="Chromosome"/>
</dbReference>
<dbReference type="KEGG" id="sdyn:Mal52_03550"/>
<keyword evidence="5" id="KW-1185">Reference proteome</keyword>
<evidence type="ECO:0000256" key="1">
    <source>
        <dbReference type="ARBA" id="ARBA00010884"/>
    </source>
</evidence>
<organism evidence="4 5">
    <name type="scientific">Symmachiella dynata</name>
    <dbReference type="NCBI Taxonomy" id="2527995"/>
    <lineage>
        <taxon>Bacteria</taxon>
        <taxon>Pseudomonadati</taxon>
        <taxon>Planctomycetota</taxon>
        <taxon>Planctomycetia</taxon>
        <taxon>Planctomycetales</taxon>
        <taxon>Planctomycetaceae</taxon>
        <taxon>Symmachiella</taxon>
    </lineage>
</organism>
<dbReference type="PANTHER" id="PTHR10794">
    <property type="entry name" value="ABHYDROLASE DOMAIN-CONTAINING PROTEIN"/>
    <property type="match status" value="1"/>
</dbReference>
<protein>
    <submittedName>
        <fullName evidence="4">Putative hydrolase</fullName>
    </submittedName>
</protein>
<comment type="similarity">
    <text evidence="1">Belongs to the AB hydrolase superfamily. AB hydrolase 4 family.</text>
</comment>
<dbReference type="Gene3D" id="3.40.50.1820">
    <property type="entry name" value="alpha/beta hydrolase"/>
    <property type="match status" value="1"/>
</dbReference>
<dbReference type="AlphaFoldDB" id="A0A517ZHE9"/>
<dbReference type="SUPFAM" id="SSF53474">
    <property type="entry name" value="alpha/beta-Hydrolases"/>
    <property type="match status" value="1"/>
</dbReference>
<feature type="active site" description="Charge relay system" evidence="2">
    <location>
        <position position="298"/>
    </location>
</feature>
<dbReference type="GO" id="GO:0034338">
    <property type="term" value="F:short-chain carboxylesterase activity"/>
    <property type="evidence" value="ECO:0007669"/>
    <property type="project" value="TreeGrafter"/>
</dbReference>
<dbReference type="PIRSF" id="PIRSF005211">
    <property type="entry name" value="Ab_hydro_YheT"/>
    <property type="match status" value="1"/>
</dbReference>
<evidence type="ECO:0000256" key="2">
    <source>
        <dbReference type="PIRSR" id="PIRSR005211-1"/>
    </source>
</evidence>